<gene>
    <name evidence="1" type="ORF">DC094_19755</name>
</gene>
<dbReference type="AlphaFoldDB" id="A0A2V1GNN8"/>
<accession>A0A2V1GNN8</accession>
<evidence type="ECO:0000313" key="1">
    <source>
        <dbReference type="EMBL" id="PVZ64302.1"/>
    </source>
</evidence>
<dbReference type="Proteomes" id="UP000244906">
    <property type="component" value="Unassembled WGS sequence"/>
</dbReference>
<dbReference type="EMBL" id="QDDL01000013">
    <property type="protein sequence ID" value="PVZ64302.1"/>
    <property type="molecule type" value="Genomic_DNA"/>
</dbReference>
<evidence type="ECO:0000313" key="2">
    <source>
        <dbReference type="Proteomes" id="UP000244906"/>
    </source>
</evidence>
<proteinExistence type="predicted"/>
<sequence>MFLGSSVIINKFMGGAIFPVGCGISSKGPCRSSKTSSIQQGLTNAYLEAEGLFSLRERWITLHYPK</sequence>
<organism evidence="1 2">
    <name type="scientific">Pelagibaculum spongiae</name>
    <dbReference type="NCBI Taxonomy" id="2080658"/>
    <lineage>
        <taxon>Bacteria</taxon>
        <taxon>Pseudomonadati</taxon>
        <taxon>Pseudomonadota</taxon>
        <taxon>Gammaproteobacteria</taxon>
        <taxon>Oceanospirillales</taxon>
        <taxon>Pelagibaculum</taxon>
    </lineage>
</organism>
<comment type="caution">
    <text evidence="1">The sequence shown here is derived from an EMBL/GenBank/DDBJ whole genome shotgun (WGS) entry which is preliminary data.</text>
</comment>
<name>A0A2V1GNN8_9GAMM</name>
<reference evidence="1 2" key="1">
    <citation type="submission" date="2018-04" db="EMBL/GenBank/DDBJ databases">
        <title>Thalassorhabdus spongiae gen. nov., sp. nov., isolated from a marine sponge in South-West Iceland.</title>
        <authorList>
            <person name="Knobloch S."/>
            <person name="Daussin A."/>
            <person name="Johannsson R."/>
            <person name="Marteinsson V.T."/>
        </authorList>
    </citation>
    <scope>NUCLEOTIDE SEQUENCE [LARGE SCALE GENOMIC DNA]</scope>
    <source>
        <strain evidence="1 2">Hp12</strain>
    </source>
</reference>
<protein>
    <submittedName>
        <fullName evidence="1">Uncharacterized protein</fullName>
    </submittedName>
</protein>
<keyword evidence="2" id="KW-1185">Reference proteome</keyword>